<evidence type="ECO:0000313" key="3">
    <source>
        <dbReference type="Proteomes" id="UP001187192"/>
    </source>
</evidence>
<feature type="compositionally biased region" description="Basic and acidic residues" evidence="1">
    <location>
        <begin position="1"/>
        <end position="29"/>
    </location>
</feature>
<gene>
    <name evidence="2" type="ORF">TIFTF001_021087</name>
</gene>
<evidence type="ECO:0000256" key="1">
    <source>
        <dbReference type="SAM" id="MobiDB-lite"/>
    </source>
</evidence>
<sequence>MCEVDRVESEEQKRSLDREKEERRERDRDEDGVESDVGSVSMHNANKLDSI</sequence>
<evidence type="ECO:0000313" key="2">
    <source>
        <dbReference type="EMBL" id="GMN51935.1"/>
    </source>
</evidence>
<proteinExistence type="predicted"/>
<keyword evidence="3" id="KW-1185">Reference proteome</keyword>
<dbReference type="EMBL" id="BTGU01000039">
    <property type="protein sequence ID" value="GMN51935.1"/>
    <property type="molecule type" value="Genomic_DNA"/>
</dbReference>
<organism evidence="2 3">
    <name type="scientific">Ficus carica</name>
    <name type="common">Common fig</name>
    <dbReference type="NCBI Taxonomy" id="3494"/>
    <lineage>
        <taxon>Eukaryota</taxon>
        <taxon>Viridiplantae</taxon>
        <taxon>Streptophyta</taxon>
        <taxon>Embryophyta</taxon>
        <taxon>Tracheophyta</taxon>
        <taxon>Spermatophyta</taxon>
        <taxon>Magnoliopsida</taxon>
        <taxon>eudicotyledons</taxon>
        <taxon>Gunneridae</taxon>
        <taxon>Pentapetalae</taxon>
        <taxon>rosids</taxon>
        <taxon>fabids</taxon>
        <taxon>Rosales</taxon>
        <taxon>Moraceae</taxon>
        <taxon>Ficeae</taxon>
        <taxon>Ficus</taxon>
    </lineage>
</organism>
<accession>A0AA88AGV4</accession>
<dbReference type="AlphaFoldDB" id="A0AA88AGV4"/>
<feature type="compositionally biased region" description="Polar residues" evidence="1">
    <location>
        <begin position="41"/>
        <end position="51"/>
    </location>
</feature>
<comment type="caution">
    <text evidence="2">The sequence shown here is derived from an EMBL/GenBank/DDBJ whole genome shotgun (WGS) entry which is preliminary data.</text>
</comment>
<feature type="region of interest" description="Disordered" evidence="1">
    <location>
        <begin position="1"/>
        <end position="51"/>
    </location>
</feature>
<dbReference type="Proteomes" id="UP001187192">
    <property type="component" value="Unassembled WGS sequence"/>
</dbReference>
<dbReference type="Gramene" id="FCD_00027863-RA">
    <property type="protein sequence ID" value="FCD_00027863-RA:cds"/>
    <property type="gene ID" value="FCD_00027863"/>
</dbReference>
<name>A0AA88AGV4_FICCA</name>
<reference evidence="2" key="1">
    <citation type="submission" date="2023-07" db="EMBL/GenBank/DDBJ databases">
        <title>draft genome sequence of fig (Ficus carica).</title>
        <authorList>
            <person name="Takahashi T."/>
            <person name="Nishimura K."/>
        </authorList>
    </citation>
    <scope>NUCLEOTIDE SEQUENCE</scope>
</reference>
<protein>
    <submittedName>
        <fullName evidence="2">Uncharacterized protein</fullName>
    </submittedName>
</protein>